<comment type="caution">
    <text evidence="2">The sequence shown here is derived from an EMBL/GenBank/DDBJ whole genome shotgun (WGS) entry which is preliminary data.</text>
</comment>
<proteinExistence type="predicted"/>
<name>A0ABV5BCP8_9BACL</name>
<sequence length="66" mass="7125">MSRKSIQDTSAQWGGHCGTSEIPASVMPFVSSTSFIIAYYQPGEHGESITKSKKLHVSGKKTAKKP</sequence>
<organism evidence="2 3">
    <name type="scientific">Paenibacillus terreus</name>
    <dbReference type="NCBI Taxonomy" id="1387834"/>
    <lineage>
        <taxon>Bacteria</taxon>
        <taxon>Bacillati</taxon>
        <taxon>Bacillota</taxon>
        <taxon>Bacilli</taxon>
        <taxon>Bacillales</taxon>
        <taxon>Paenibacillaceae</taxon>
        <taxon>Paenibacillus</taxon>
    </lineage>
</organism>
<dbReference type="EMBL" id="JBHILM010000027">
    <property type="protein sequence ID" value="MFB5683483.1"/>
    <property type="molecule type" value="Genomic_DNA"/>
</dbReference>
<evidence type="ECO:0000313" key="3">
    <source>
        <dbReference type="Proteomes" id="UP001580407"/>
    </source>
</evidence>
<gene>
    <name evidence="2" type="ORF">ACE3NQ_21430</name>
</gene>
<evidence type="ECO:0000256" key="1">
    <source>
        <dbReference type="SAM" id="MobiDB-lite"/>
    </source>
</evidence>
<reference evidence="2 3" key="1">
    <citation type="submission" date="2024-09" db="EMBL/GenBank/DDBJ databases">
        <authorList>
            <person name="Ruan L."/>
        </authorList>
    </citation>
    <scope>NUCLEOTIDE SEQUENCE [LARGE SCALE GENOMIC DNA]</scope>
    <source>
        <strain evidence="2 3">D33</strain>
    </source>
</reference>
<evidence type="ECO:0000313" key="2">
    <source>
        <dbReference type="EMBL" id="MFB5683483.1"/>
    </source>
</evidence>
<accession>A0ABV5BCP8</accession>
<feature type="region of interest" description="Disordered" evidence="1">
    <location>
        <begin position="46"/>
        <end position="66"/>
    </location>
</feature>
<feature type="compositionally biased region" description="Basic residues" evidence="1">
    <location>
        <begin position="51"/>
        <end position="66"/>
    </location>
</feature>
<dbReference type="RefSeq" id="WP_375527213.1">
    <property type="nucleotide sequence ID" value="NZ_JBHILM010000027.1"/>
</dbReference>
<protein>
    <submittedName>
        <fullName evidence="2">Uncharacterized protein</fullName>
    </submittedName>
</protein>
<keyword evidence="3" id="KW-1185">Reference proteome</keyword>
<dbReference type="Proteomes" id="UP001580407">
    <property type="component" value="Unassembled WGS sequence"/>
</dbReference>